<reference evidence="1 2" key="1">
    <citation type="submission" date="2018-09" db="EMBL/GenBank/DDBJ databases">
        <title>Micromonospora sp. nov. MS1-9, isolated from a root of Musa sp.</title>
        <authorList>
            <person name="Kuncharoen N."/>
            <person name="Kudo T."/>
            <person name="Ohkuma M."/>
            <person name="Yuki M."/>
            <person name="Tanasupawat S."/>
        </authorList>
    </citation>
    <scope>NUCLEOTIDE SEQUENCE [LARGE SCALE GENOMIC DNA]</scope>
    <source>
        <strain evidence="1 2">MS1-9</strain>
    </source>
</reference>
<proteinExistence type="predicted"/>
<protein>
    <submittedName>
        <fullName evidence="1">Uncharacterized protein</fullName>
    </submittedName>
</protein>
<name>A0A3A9YIQ8_9ACTN</name>
<organism evidence="1 2">
    <name type="scientific">Micromonospora musae</name>
    <dbReference type="NCBI Taxonomy" id="1894970"/>
    <lineage>
        <taxon>Bacteria</taxon>
        <taxon>Bacillati</taxon>
        <taxon>Actinomycetota</taxon>
        <taxon>Actinomycetes</taxon>
        <taxon>Micromonosporales</taxon>
        <taxon>Micromonosporaceae</taxon>
        <taxon>Micromonospora</taxon>
    </lineage>
</organism>
<accession>A0A3A9YIQ8</accession>
<gene>
    <name evidence="1" type="ORF">D7044_14595</name>
</gene>
<sequence>MLENLREDKRPVDWLANKGAGDVVGGKPSGALLFGRALLGAGGNVAGELGRLDCPRVNPALTPAYIAEARADGQIRKETEQVRLRCRRVEKFTLSRQRRNGVVAWVDLDDRSAIVGDLGHQRADPGGEAVQGVLVQLPALARV</sequence>
<comment type="caution">
    <text evidence="1">The sequence shown here is derived from an EMBL/GenBank/DDBJ whole genome shotgun (WGS) entry which is preliminary data.</text>
</comment>
<evidence type="ECO:0000313" key="2">
    <source>
        <dbReference type="Proteomes" id="UP000275865"/>
    </source>
</evidence>
<dbReference type="Proteomes" id="UP000275865">
    <property type="component" value="Unassembled WGS sequence"/>
</dbReference>
<dbReference type="AlphaFoldDB" id="A0A3A9YIQ8"/>
<evidence type="ECO:0000313" key="1">
    <source>
        <dbReference type="EMBL" id="RKN32456.1"/>
    </source>
</evidence>
<dbReference type="EMBL" id="RAZT01000006">
    <property type="protein sequence ID" value="RKN32456.1"/>
    <property type="molecule type" value="Genomic_DNA"/>
</dbReference>